<dbReference type="Pfam" id="PF02719">
    <property type="entry name" value="Polysacc_synt_2"/>
    <property type="match status" value="1"/>
</dbReference>
<organism evidence="2">
    <name type="scientific">marine sediment metagenome</name>
    <dbReference type="NCBI Taxonomy" id="412755"/>
    <lineage>
        <taxon>unclassified sequences</taxon>
        <taxon>metagenomes</taxon>
        <taxon>ecological metagenomes</taxon>
    </lineage>
</organism>
<feature type="non-terminal residue" evidence="2">
    <location>
        <position position="1"/>
    </location>
</feature>
<dbReference type="EMBL" id="BARW01030087">
    <property type="protein sequence ID" value="GAJ15617.1"/>
    <property type="molecule type" value="Genomic_DNA"/>
</dbReference>
<evidence type="ECO:0000259" key="1">
    <source>
        <dbReference type="Pfam" id="PF02719"/>
    </source>
</evidence>
<proteinExistence type="predicted"/>
<feature type="domain" description="Polysaccharide biosynthesis protein CapD-like" evidence="1">
    <location>
        <begin position="1"/>
        <end position="61"/>
    </location>
</feature>
<sequence length="96" mass="10772">EGGEVFSPKMPSMKITDIAKAVDPNCTWKEIGIRDGEKLNEDMIVNADAAKTYDYKNFYITYSRGKGQGKLVAPDFEYRSDTNGHWMDAVSLEGMI</sequence>
<gene>
    <name evidence="2" type="ORF">S12H4_48191</name>
</gene>
<evidence type="ECO:0000313" key="2">
    <source>
        <dbReference type="EMBL" id="GAJ15617.1"/>
    </source>
</evidence>
<reference evidence="2" key="1">
    <citation type="journal article" date="2014" name="Front. Microbiol.">
        <title>High frequency of phylogenetically diverse reductive dehalogenase-homologous genes in deep subseafloor sedimentary metagenomes.</title>
        <authorList>
            <person name="Kawai M."/>
            <person name="Futagami T."/>
            <person name="Toyoda A."/>
            <person name="Takaki Y."/>
            <person name="Nishi S."/>
            <person name="Hori S."/>
            <person name="Arai W."/>
            <person name="Tsubouchi T."/>
            <person name="Morono Y."/>
            <person name="Uchiyama I."/>
            <person name="Ito T."/>
            <person name="Fujiyama A."/>
            <person name="Inagaki F."/>
            <person name="Takami H."/>
        </authorList>
    </citation>
    <scope>NUCLEOTIDE SEQUENCE</scope>
    <source>
        <strain evidence="2">Expedition CK06-06</strain>
    </source>
</reference>
<accession>X1VDK2</accession>
<comment type="caution">
    <text evidence="2">The sequence shown here is derived from an EMBL/GenBank/DDBJ whole genome shotgun (WGS) entry which is preliminary data.</text>
</comment>
<protein>
    <recommendedName>
        <fullName evidence="1">Polysaccharide biosynthesis protein CapD-like domain-containing protein</fullName>
    </recommendedName>
</protein>
<dbReference type="InterPro" id="IPR003869">
    <property type="entry name" value="Polysac_CapD-like"/>
</dbReference>
<name>X1VDK2_9ZZZZ</name>
<dbReference type="AlphaFoldDB" id="X1VDK2"/>
<dbReference type="Gene3D" id="3.40.50.720">
    <property type="entry name" value="NAD(P)-binding Rossmann-like Domain"/>
    <property type="match status" value="1"/>
</dbReference>